<name>A0AAV9L5E3_9SOLN</name>
<dbReference type="SUPFAM" id="SSF52540">
    <property type="entry name" value="P-loop containing nucleoside triphosphate hydrolases"/>
    <property type="match status" value="1"/>
</dbReference>
<evidence type="ECO:0000259" key="1">
    <source>
        <dbReference type="Pfam" id="PF00931"/>
    </source>
</evidence>
<dbReference type="AlphaFoldDB" id="A0AAV9L5E3"/>
<dbReference type="InterPro" id="IPR027417">
    <property type="entry name" value="P-loop_NTPase"/>
</dbReference>
<dbReference type="Proteomes" id="UP001311915">
    <property type="component" value="Unassembled WGS sequence"/>
</dbReference>
<comment type="caution">
    <text evidence="2">The sequence shown here is derived from an EMBL/GenBank/DDBJ whole genome shotgun (WGS) entry which is preliminary data.</text>
</comment>
<dbReference type="GO" id="GO:0043531">
    <property type="term" value="F:ADP binding"/>
    <property type="evidence" value="ECO:0007669"/>
    <property type="project" value="InterPro"/>
</dbReference>
<evidence type="ECO:0000313" key="3">
    <source>
        <dbReference type="Proteomes" id="UP001311915"/>
    </source>
</evidence>
<gene>
    <name evidence="2" type="ORF">R3W88_011159</name>
</gene>
<reference evidence="2 3" key="1">
    <citation type="submission" date="2023-10" db="EMBL/GenBank/DDBJ databases">
        <title>Genome-Wide Identification Analysis in wild type Solanum Pinnatisectum Reveals Some Genes Defensing Phytophthora Infestans.</title>
        <authorList>
            <person name="Sun C."/>
        </authorList>
    </citation>
    <scope>NUCLEOTIDE SEQUENCE [LARGE SCALE GENOMIC DNA]</scope>
    <source>
        <strain evidence="2">LQN</strain>
        <tissue evidence="2">Leaf</tissue>
    </source>
</reference>
<dbReference type="InterPro" id="IPR002182">
    <property type="entry name" value="NB-ARC"/>
</dbReference>
<accession>A0AAV9L5E3</accession>
<dbReference type="Pfam" id="PF00931">
    <property type="entry name" value="NB-ARC"/>
    <property type="match status" value="1"/>
</dbReference>
<evidence type="ECO:0000313" key="2">
    <source>
        <dbReference type="EMBL" id="KAK4720926.1"/>
    </source>
</evidence>
<dbReference type="PANTHER" id="PTHR19338">
    <property type="entry name" value="TRANSLOCASE OF INNER MITOCHONDRIAL MEMBRANE 13 HOMOLOG"/>
    <property type="match status" value="1"/>
</dbReference>
<dbReference type="Gene3D" id="3.40.50.300">
    <property type="entry name" value="P-loop containing nucleotide triphosphate hydrolases"/>
    <property type="match status" value="1"/>
</dbReference>
<dbReference type="EMBL" id="JAWPEI010000007">
    <property type="protein sequence ID" value="KAK4720926.1"/>
    <property type="molecule type" value="Genomic_DNA"/>
</dbReference>
<keyword evidence="3" id="KW-1185">Reference proteome</keyword>
<protein>
    <recommendedName>
        <fullName evidence="1">NB-ARC domain-containing protein</fullName>
    </recommendedName>
</protein>
<dbReference type="Gene3D" id="1.20.5.4130">
    <property type="match status" value="1"/>
</dbReference>
<sequence length="250" mass="28422">MAAYSAVISLLQTLVDQRNIQELFHHHTAKTLDSLHATAQYFQHVLENISKNRRFDHEKIKSLEEKIRVAVSYAEDVVEMTISQIIKGSSWTFGILQHHDLLPLVEKMDTTKKQVMVILSHDADQLLELSGDSLIDTSSTSYPMMKDDIVYGLDVDLEIIINRLKGQVRDLDVVTTSGMGGIGKATLAKKTYDHLTIKYHFDILAWVTISQEFRRRSVLLEALHCISKSTVSFNIKDYDTMDDNELADLV</sequence>
<proteinExistence type="predicted"/>
<feature type="domain" description="NB-ARC" evidence="1">
    <location>
        <begin position="157"/>
        <end position="236"/>
    </location>
</feature>
<dbReference type="PANTHER" id="PTHR19338:SF60">
    <property type="entry name" value="NB-ARC DOMAIN-CONTAINING PROTEIN"/>
    <property type="match status" value="1"/>
</dbReference>
<organism evidence="2 3">
    <name type="scientific">Solanum pinnatisectum</name>
    <name type="common">tansyleaf nightshade</name>
    <dbReference type="NCBI Taxonomy" id="50273"/>
    <lineage>
        <taxon>Eukaryota</taxon>
        <taxon>Viridiplantae</taxon>
        <taxon>Streptophyta</taxon>
        <taxon>Embryophyta</taxon>
        <taxon>Tracheophyta</taxon>
        <taxon>Spermatophyta</taxon>
        <taxon>Magnoliopsida</taxon>
        <taxon>eudicotyledons</taxon>
        <taxon>Gunneridae</taxon>
        <taxon>Pentapetalae</taxon>
        <taxon>asterids</taxon>
        <taxon>lamiids</taxon>
        <taxon>Solanales</taxon>
        <taxon>Solanaceae</taxon>
        <taxon>Solanoideae</taxon>
        <taxon>Solaneae</taxon>
        <taxon>Solanum</taxon>
    </lineage>
</organism>